<name>A0ABQ4K6T5_9BACI</name>
<reference evidence="1 2" key="1">
    <citation type="submission" date="2021-03" db="EMBL/GenBank/DDBJ databases">
        <title>Antimicrobial resistance genes in bacteria isolated from Japanese honey, and their potential for conferring macrolide and lincosamide resistance in the American foulbrood pathogen Paenibacillus larvae.</title>
        <authorList>
            <person name="Okamoto M."/>
            <person name="Kumagai M."/>
            <person name="Kanamori H."/>
            <person name="Takamatsu D."/>
        </authorList>
    </citation>
    <scope>NUCLEOTIDE SEQUENCE [LARGE SCALE GENOMIC DNA]</scope>
    <source>
        <strain evidence="1 2">J1TS3</strain>
    </source>
</reference>
<comment type="caution">
    <text evidence="1">The sequence shown here is derived from an EMBL/GenBank/DDBJ whole genome shotgun (WGS) entry which is preliminary data.</text>
</comment>
<evidence type="ECO:0000313" key="1">
    <source>
        <dbReference type="EMBL" id="GIN20853.1"/>
    </source>
</evidence>
<accession>A0ABQ4K6T5</accession>
<gene>
    <name evidence="1" type="ORF">J1TS3_19870</name>
</gene>
<dbReference type="Gene3D" id="1.10.1220.10">
    <property type="entry name" value="Met repressor-like"/>
    <property type="match status" value="1"/>
</dbReference>
<dbReference type="RefSeq" id="WP_018706142.1">
    <property type="nucleotide sequence ID" value="NZ_BOQT01000006.1"/>
</dbReference>
<dbReference type="EMBL" id="BOQT01000006">
    <property type="protein sequence ID" value="GIN20853.1"/>
    <property type="molecule type" value="Genomic_DNA"/>
</dbReference>
<evidence type="ECO:0000313" key="2">
    <source>
        <dbReference type="Proteomes" id="UP000680279"/>
    </source>
</evidence>
<proteinExistence type="predicted"/>
<dbReference type="InterPro" id="IPR013321">
    <property type="entry name" value="Arc_rbn_hlx_hlx"/>
</dbReference>
<sequence length="62" mass="7373">MERPQINIRISKDLKEEFYASCEKENLQPSVLIRSWIEEFVEVDKAKSKGLNSKYFLPRNII</sequence>
<protein>
    <submittedName>
        <fullName evidence="1">Uncharacterized protein</fullName>
    </submittedName>
</protein>
<organism evidence="1 2">
    <name type="scientific">Siminovitchia fordii</name>
    <dbReference type="NCBI Taxonomy" id="254759"/>
    <lineage>
        <taxon>Bacteria</taxon>
        <taxon>Bacillati</taxon>
        <taxon>Bacillota</taxon>
        <taxon>Bacilli</taxon>
        <taxon>Bacillales</taxon>
        <taxon>Bacillaceae</taxon>
        <taxon>Siminovitchia</taxon>
    </lineage>
</organism>
<dbReference type="Proteomes" id="UP000680279">
    <property type="component" value="Unassembled WGS sequence"/>
</dbReference>
<keyword evidence="2" id="KW-1185">Reference proteome</keyword>